<dbReference type="EMBL" id="RKHG01000001">
    <property type="protein sequence ID" value="ROR55118.1"/>
    <property type="molecule type" value="Genomic_DNA"/>
</dbReference>
<evidence type="ECO:0000313" key="2">
    <source>
        <dbReference type="EMBL" id="ROR55118.1"/>
    </source>
</evidence>
<reference evidence="2 3" key="1">
    <citation type="submission" date="2018-11" db="EMBL/GenBank/DDBJ databases">
        <title>Sequencing the genomes of 1000 actinobacteria strains.</title>
        <authorList>
            <person name="Klenk H.-P."/>
        </authorList>
    </citation>
    <scope>NUCLEOTIDE SEQUENCE [LARGE SCALE GENOMIC DNA]</scope>
    <source>
        <strain evidence="2 3">DSM 10546</strain>
    </source>
</reference>
<gene>
    <name evidence="2" type="ORF">EDD41_2372</name>
</gene>
<organism evidence="2 3">
    <name type="scientific">Luteococcus japonicus</name>
    <dbReference type="NCBI Taxonomy" id="33984"/>
    <lineage>
        <taxon>Bacteria</taxon>
        <taxon>Bacillati</taxon>
        <taxon>Actinomycetota</taxon>
        <taxon>Actinomycetes</taxon>
        <taxon>Propionibacteriales</taxon>
        <taxon>Propionibacteriaceae</taxon>
        <taxon>Luteococcus</taxon>
    </lineage>
</organism>
<name>A0A3N1ZWL5_9ACTN</name>
<proteinExistence type="predicted"/>
<sequence>MAAGSAPTGRFVTQTTAQHHPDTTIDQGGAA</sequence>
<dbReference type="AlphaFoldDB" id="A0A3N1ZWL5"/>
<protein>
    <submittedName>
        <fullName evidence="2">Uncharacterized protein</fullName>
    </submittedName>
</protein>
<feature type="region of interest" description="Disordered" evidence="1">
    <location>
        <begin position="1"/>
        <end position="31"/>
    </location>
</feature>
<dbReference type="Proteomes" id="UP000275749">
    <property type="component" value="Unassembled WGS sequence"/>
</dbReference>
<comment type="caution">
    <text evidence="2">The sequence shown here is derived from an EMBL/GenBank/DDBJ whole genome shotgun (WGS) entry which is preliminary data.</text>
</comment>
<evidence type="ECO:0000256" key="1">
    <source>
        <dbReference type="SAM" id="MobiDB-lite"/>
    </source>
</evidence>
<evidence type="ECO:0000313" key="3">
    <source>
        <dbReference type="Proteomes" id="UP000275749"/>
    </source>
</evidence>
<accession>A0A3N1ZWL5</accession>